<protein>
    <recommendedName>
        <fullName evidence="2">PUB domain-containing protein</fullName>
    </recommendedName>
</protein>
<dbReference type="CDD" id="cd09212">
    <property type="entry name" value="PUB"/>
    <property type="match status" value="1"/>
</dbReference>
<sequence length="327" mass="37363">MSEFTLPEEWRSLCSSENAEGIRECITSVFRRLLSNLLLEYNNPKFRQVKKDNNTLRRFSSSLPEGFVDFLFRSIGFVKRGDTFSFEGSMESLKQGDAILTHIEESVERERLRAVEWDLDRLRRFAAERTKNSPLPKETPQPPALPPRVQPSPMKTETNQAKPSVPAEDLAGGKAVKETARKTLLNTGRLRNIFFDARDSIVRSMRHGRPYACTQKCSDHCVEAHWHLLTWRNIVYSHLAHLSADGTRLPIQRPSRPTGALTTCSYIGGKVLFFNIRGTRRSISRCNIGHTAGCVNIWFKTPGREKPLFPRERRTRTPGTRPVKKKA</sequence>
<proteinExistence type="predicted"/>
<dbReference type="AlphaFoldDB" id="A0A836YGJ6"/>
<comment type="caution">
    <text evidence="3">The sequence shown here is derived from an EMBL/GenBank/DDBJ whole genome shotgun (WGS) entry which is preliminary data.</text>
</comment>
<dbReference type="SUPFAM" id="SSF143503">
    <property type="entry name" value="PUG domain-like"/>
    <property type="match status" value="1"/>
</dbReference>
<dbReference type="RefSeq" id="XP_067759251.1">
    <property type="nucleotide sequence ID" value="XM_067902892.1"/>
</dbReference>
<dbReference type="Gene3D" id="1.20.58.2190">
    <property type="match status" value="1"/>
</dbReference>
<dbReference type="InterPro" id="IPR036339">
    <property type="entry name" value="PUB-like_dom_sf"/>
</dbReference>
<evidence type="ECO:0000313" key="3">
    <source>
        <dbReference type="EMBL" id="KAG5510647.1"/>
    </source>
</evidence>
<dbReference type="InterPro" id="IPR018997">
    <property type="entry name" value="PUB_domain"/>
</dbReference>
<keyword evidence="4" id="KW-1185">Reference proteome</keyword>
<accession>A0A836YGJ6</accession>
<feature type="region of interest" description="Disordered" evidence="1">
    <location>
        <begin position="306"/>
        <end position="327"/>
    </location>
</feature>
<name>A0A836YGJ6_9TRYP</name>
<evidence type="ECO:0000256" key="1">
    <source>
        <dbReference type="SAM" id="MobiDB-lite"/>
    </source>
</evidence>
<evidence type="ECO:0000313" key="4">
    <source>
        <dbReference type="Proteomes" id="UP000674318"/>
    </source>
</evidence>
<reference evidence="3 4" key="1">
    <citation type="submission" date="2021-02" db="EMBL/GenBank/DDBJ databases">
        <title>Porcisia hertigi Genome sequencing and assembly.</title>
        <authorList>
            <person name="Almutairi H."/>
            <person name="Gatherer D."/>
        </authorList>
    </citation>
    <scope>NUCLEOTIDE SEQUENCE [LARGE SCALE GENOMIC DNA]</scope>
    <source>
        <strain evidence="3 4">C119</strain>
    </source>
</reference>
<dbReference type="OrthoDB" id="336240at2759"/>
<organism evidence="3 4">
    <name type="scientific">Porcisia hertigi</name>
    <dbReference type="NCBI Taxonomy" id="2761500"/>
    <lineage>
        <taxon>Eukaryota</taxon>
        <taxon>Discoba</taxon>
        <taxon>Euglenozoa</taxon>
        <taxon>Kinetoplastea</taxon>
        <taxon>Metakinetoplastina</taxon>
        <taxon>Trypanosomatida</taxon>
        <taxon>Trypanosomatidae</taxon>
        <taxon>Leishmaniinae</taxon>
        <taxon>Porcisia</taxon>
    </lineage>
</organism>
<feature type="compositionally biased region" description="Pro residues" evidence="1">
    <location>
        <begin position="137"/>
        <end position="150"/>
    </location>
</feature>
<dbReference type="Pfam" id="PF09409">
    <property type="entry name" value="PUB"/>
    <property type="match status" value="1"/>
</dbReference>
<dbReference type="Proteomes" id="UP000674318">
    <property type="component" value="Unassembled WGS sequence"/>
</dbReference>
<dbReference type="EMBL" id="JAFJZO010000009">
    <property type="protein sequence ID" value="KAG5510647.1"/>
    <property type="molecule type" value="Genomic_DNA"/>
</dbReference>
<dbReference type="KEGG" id="phet:94292969"/>
<evidence type="ECO:0000259" key="2">
    <source>
        <dbReference type="Pfam" id="PF09409"/>
    </source>
</evidence>
<dbReference type="GeneID" id="94292969"/>
<feature type="domain" description="PUB" evidence="2">
    <location>
        <begin position="22"/>
        <end position="95"/>
    </location>
</feature>
<gene>
    <name evidence="3" type="ORF">JKF63_06945</name>
</gene>
<feature type="region of interest" description="Disordered" evidence="1">
    <location>
        <begin position="128"/>
        <end position="173"/>
    </location>
</feature>